<proteinExistence type="predicted"/>
<protein>
    <submittedName>
        <fullName evidence="1">Uncharacterized protein</fullName>
    </submittedName>
</protein>
<evidence type="ECO:0000313" key="2">
    <source>
        <dbReference type="Proteomes" id="UP000000212"/>
    </source>
</evidence>
<dbReference type="STRING" id="1234679.BN424_2652"/>
<dbReference type="KEGG" id="cml:BN424_2652"/>
<reference evidence="2" key="1">
    <citation type="journal article" date="2013" name="Genome Announc.">
        <title>Complete Chromosome Sequence of Carnobacterium maltaromaticum LMA 28.</title>
        <authorList>
            <person name="Cailliez-Grimal C."/>
            <person name="Chaillou S."/>
            <person name="Anba-Mondoloni J."/>
            <person name="Loux V."/>
            <person name="Afzal M.I."/>
            <person name="Rahman A."/>
            <person name="Kergourlay G."/>
            <person name="Champomier-Verges M.C."/>
            <person name="Zagorec M."/>
            <person name="Dalgaard P."/>
            <person name="Leisner J.J."/>
            <person name="Prevost H."/>
            <person name="Revol-Junelles A.M."/>
            <person name="Borges F."/>
        </authorList>
    </citation>
    <scope>NUCLEOTIDE SEQUENCE</scope>
    <source>
        <strain evidence="2">LMA28</strain>
    </source>
</reference>
<dbReference type="RefSeq" id="WP_015077145.1">
    <property type="nucleotide sequence ID" value="NC_019425.2"/>
</dbReference>
<dbReference type="OrthoDB" id="2973996at2"/>
<dbReference type="AlphaFoldDB" id="K8ETY0"/>
<sequence length="72" mass="8284">MNESFAVLFVRDNQYYPIALTEAQNIMLQMSVKALLQNKVTLIEQPFGQVVNLAEKIIEERRGLNESSKIEQ</sequence>
<dbReference type="EMBL" id="HE999757">
    <property type="protein sequence ID" value="CCO12091.2"/>
    <property type="molecule type" value="Genomic_DNA"/>
</dbReference>
<name>K8ETY0_CARML</name>
<dbReference type="Proteomes" id="UP000000212">
    <property type="component" value="Chromosome"/>
</dbReference>
<accession>K8ETY0</accession>
<evidence type="ECO:0000313" key="1">
    <source>
        <dbReference type="EMBL" id="CCO12091.2"/>
    </source>
</evidence>
<organism evidence="1 2">
    <name type="scientific">Carnobacterium maltaromaticum LMA28</name>
    <dbReference type="NCBI Taxonomy" id="1234679"/>
    <lineage>
        <taxon>Bacteria</taxon>
        <taxon>Bacillati</taxon>
        <taxon>Bacillota</taxon>
        <taxon>Bacilli</taxon>
        <taxon>Lactobacillales</taxon>
        <taxon>Carnobacteriaceae</taxon>
        <taxon>Carnobacterium</taxon>
    </lineage>
</organism>
<keyword evidence="2" id="KW-1185">Reference proteome</keyword>
<gene>
    <name evidence="1" type="ORF">BN424_2652</name>
</gene>
<dbReference type="HOGENOM" id="CLU_2714956_0_0_9"/>